<accession>A0A6A5VH94</accession>
<sequence>MARGGRRLRSNVLKGQFVGRRTLPTQWNPHACIFTRSSILHHMMNVDITFGYMGARHFYLSLAAFSHGLRLLAFARSLPPVHYIEVVITMATSRQLLISALALTLPRHISALPPVEIELLAPTCSSYPSYNATTNIAGPWKVVADSTGTSIDGGGASIVSFTNDGKDRYGFVRPLSLLEHVPS</sequence>
<dbReference type="AlphaFoldDB" id="A0A6A5VH94"/>
<protein>
    <submittedName>
        <fullName evidence="1">Uncharacterized protein</fullName>
    </submittedName>
</protein>
<evidence type="ECO:0000313" key="2">
    <source>
        <dbReference type="Proteomes" id="UP000800036"/>
    </source>
</evidence>
<dbReference type="Proteomes" id="UP000800036">
    <property type="component" value="Unassembled WGS sequence"/>
</dbReference>
<evidence type="ECO:0000313" key="1">
    <source>
        <dbReference type="EMBL" id="KAF1976574.1"/>
    </source>
</evidence>
<name>A0A6A5VH94_9PLEO</name>
<proteinExistence type="predicted"/>
<dbReference type="EMBL" id="ML976666">
    <property type="protein sequence ID" value="KAF1976574.1"/>
    <property type="molecule type" value="Genomic_DNA"/>
</dbReference>
<keyword evidence="2" id="KW-1185">Reference proteome</keyword>
<gene>
    <name evidence="1" type="ORF">BU23DRAFT_30026</name>
</gene>
<reference evidence="1" key="1">
    <citation type="journal article" date="2020" name="Stud. Mycol.">
        <title>101 Dothideomycetes genomes: a test case for predicting lifestyles and emergence of pathogens.</title>
        <authorList>
            <person name="Haridas S."/>
            <person name="Albert R."/>
            <person name="Binder M."/>
            <person name="Bloem J."/>
            <person name="Labutti K."/>
            <person name="Salamov A."/>
            <person name="Andreopoulos B."/>
            <person name="Baker S."/>
            <person name="Barry K."/>
            <person name="Bills G."/>
            <person name="Bluhm B."/>
            <person name="Cannon C."/>
            <person name="Castanera R."/>
            <person name="Culley D."/>
            <person name="Daum C."/>
            <person name="Ezra D."/>
            <person name="Gonzalez J."/>
            <person name="Henrissat B."/>
            <person name="Kuo A."/>
            <person name="Liang C."/>
            <person name="Lipzen A."/>
            <person name="Lutzoni F."/>
            <person name="Magnuson J."/>
            <person name="Mondo S."/>
            <person name="Nolan M."/>
            <person name="Ohm R."/>
            <person name="Pangilinan J."/>
            <person name="Park H.-J."/>
            <person name="Ramirez L."/>
            <person name="Alfaro M."/>
            <person name="Sun H."/>
            <person name="Tritt A."/>
            <person name="Yoshinaga Y."/>
            <person name="Zwiers L.-H."/>
            <person name="Turgeon B."/>
            <person name="Goodwin S."/>
            <person name="Spatafora J."/>
            <person name="Crous P."/>
            <person name="Grigoriev I."/>
        </authorList>
    </citation>
    <scope>NUCLEOTIDE SEQUENCE</scope>
    <source>
        <strain evidence="1">CBS 107.79</strain>
    </source>
</reference>
<dbReference type="OrthoDB" id="3545468at2759"/>
<organism evidence="1 2">
    <name type="scientific">Bimuria novae-zelandiae CBS 107.79</name>
    <dbReference type="NCBI Taxonomy" id="1447943"/>
    <lineage>
        <taxon>Eukaryota</taxon>
        <taxon>Fungi</taxon>
        <taxon>Dikarya</taxon>
        <taxon>Ascomycota</taxon>
        <taxon>Pezizomycotina</taxon>
        <taxon>Dothideomycetes</taxon>
        <taxon>Pleosporomycetidae</taxon>
        <taxon>Pleosporales</taxon>
        <taxon>Massarineae</taxon>
        <taxon>Didymosphaeriaceae</taxon>
        <taxon>Bimuria</taxon>
    </lineage>
</organism>